<protein>
    <submittedName>
        <fullName evidence="2">Uncharacterized protein</fullName>
    </submittedName>
</protein>
<dbReference type="Proteomes" id="UP000001542">
    <property type="component" value="Unassembled WGS sequence"/>
</dbReference>
<keyword evidence="1" id="KW-0812">Transmembrane</keyword>
<evidence type="ECO:0000256" key="1">
    <source>
        <dbReference type="SAM" id="Phobius"/>
    </source>
</evidence>
<reference evidence="2" key="1">
    <citation type="submission" date="2006-10" db="EMBL/GenBank/DDBJ databases">
        <authorList>
            <person name="Amadeo P."/>
            <person name="Zhao Q."/>
            <person name="Wortman J."/>
            <person name="Fraser-Liggett C."/>
            <person name="Carlton J."/>
        </authorList>
    </citation>
    <scope>NUCLEOTIDE SEQUENCE</scope>
    <source>
        <strain evidence="2">G3</strain>
    </source>
</reference>
<feature type="transmembrane region" description="Helical" evidence="1">
    <location>
        <begin position="265"/>
        <end position="286"/>
    </location>
</feature>
<accession>A2EUT3</accession>
<evidence type="ECO:0000313" key="2">
    <source>
        <dbReference type="EMBL" id="EAY03542.1"/>
    </source>
</evidence>
<dbReference type="PANTHER" id="PTHR13146">
    <property type="match status" value="1"/>
</dbReference>
<feature type="transmembrane region" description="Helical" evidence="1">
    <location>
        <begin position="199"/>
        <end position="221"/>
    </location>
</feature>
<evidence type="ECO:0000313" key="3">
    <source>
        <dbReference type="Proteomes" id="UP000001542"/>
    </source>
</evidence>
<feature type="transmembrane region" description="Helical" evidence="1">
    <location>
        <begin position="31"/>
        <end position="53"/>
    </location>
</feature>
<feature type="transmembrane region" description="Helical" evidence="1">
    <location>
        <begin position="114"/>
        <end position="133"/>
    </location>
</feature>
<keyword evidence="1" id="KW-1133">Transmembrane helix</keyword>
<keyword evidence="1" id="KW-0472">Membrane</keyword>
<feature type="transmembrane region" description="Helical" evidence="1">
    <location>
        <begin position="59"/>
        <end position="77"/>
    </location>
</feature>
<dbReference type="GO" id="GO:0016020">
    <property type="term" value="C:membrane"/>
    <property type="evidence" value="ECO:0000318"/>
    <property type="project" value="GO_Central"/>
</dbReference>
<feature type="transmembrane region" description="Helical" evidence="1">
    <location>
        <begin position="154"/>
        <end position="179"/>
    </location>
</feature>
<gene>
    <name evidence="2" type="ORF">TVAG_041940</name>
</gene>
<dbReference type="EMBL" id="DS113501">
    <property type="protein sequence ID" value="EAY03542.1"/>
    <property type="molecule type" value="Genomic_DNA"/>
</dbReference>
<dbReference type="InParanoid" id="A2EUT3"/>
<dbReference type="PANTHER" id="PTHR13146:SF0">
    <property type="entry name" value="SOLUTE CARRIER FAMILY 35 MEMBER F6"/>
    <property type="match status" value="1"/>
</dbReference>
<dbReference type="VEuPathDB" id="TrichDB:TVAG_041940"/>
<reference evidence="2" key="2">
    <citation type="journal article" date="2007" name="Science">
        <title>Draft genome sequence of the sexually transmitted pathogen Trichomonas vaginalis.</title>
        <authorList>
            <person name="Carlton J.M."/>
            <person name="Hirt R.P."/>
            <person name="Silva J.C."/>
            <person name="Delcher A.L."/>
            <person name="Schatz M."/>
            <person name="Zhao Q."/>
            <person name="Wortman J.R."/>
            <person name="Bidwell S.L."/>
            <person name="Alsmark U.C.M."/>
            <person name="Besteiro S."/>
            <person name="Sicheritz-Ponten T."/>
            <person name="Noel C.J."/>
            <person name="Dacks J.B."/>
            <person name="Foster P.G."/>
            <person name="Simillion C."/>
            <person name="Van de Peer Y."/>
            <person name="Miranda-Saavedra D."/>
            <person name="Barton G.J."/>
            <person name="Westrop G.D."/>
            <person name="Mueller S."/>
            <person name="Dessi D."/>
            <person name="Fiori P.L."/>
            <person name="Ren Q."/>
            <person name="Paulsen I."/>
            <person name="Zhang H."/>
            <person name="Bastida-Corcuera F.D."/>
            <person name="Simoes-Barbosa A."/>
            <person name="Brown M.T."/>
            <person name="Hayes R.D."/>
            <person name="Mukherjee M."/>
            <person name="Okumura C.Y."/>
            <person name="Schneider R."/>
            <person name="Smith A.J."/>
            <person name="Vanacova S."/>
            <person name="Villalvazo M."/>
            <person name="Haas B.J."/>
            <person name="Pertea M."/>
            <person name="Feldblyum T.V."/>
            <person name="Utterback T.R."/>
            <person name="Shu C.L."/>
            <person name="Osoegawa K."/>
            <person name="de Jong P.J."/>
            <person name="Hrdy I."/>
            <person name="Horvathova L."/>
            <person name="Zubacova Z."/>
            <person name="Dolezal P."/>
            <person name="Malik S.B."/>
            <person name="Logsdon J.M. Jr."/>
            <person name="Henze K."/>
            <person name="Gupta A."/>
            <person name="Wang C.C."/>
            <person name="Dunne R.L."/>
            <person name="Upcroft J.A."/>
            <person name="Upcroft P."/>
            <person name="White O."/>
            <person name="Salzberg S.L."/>
            <person name="Tang P."/>
            <person name="Chiu C.-H."/>
            <person name="Lee Y.-S."/>
            <person name="Embley T.M."/>
            <person name="Coombs G.H."/>
            <person name="Mottram J.C."/>
            <person name="Tachezy J."/>
            <person name="Fraser-Liggett C.M."/>
            <person name="Johnson P.J."/>
        </authorList>
    </citation>
    <scope>NUCLEOTIDE SEQUENCE [LARGE SCALE GENOMIC DNA]</scope>
    <source>
        <strain evidence="2">G3</strain>
    </source>
</reference>
<dbReference type="VEuPathDB" id="TrichDB:TVAGG3_0192040"/>
<keyword evidence="3" id="KW-1185">Reference proteome</keyword>
<sequence length="315" mass="35941">MSLAMMTGIPISLIFKRVQENQAQLPIPKKILLMLPLVSIFDILESFITMFLINGINAYYTSITSIMVIITLIIFRYKFLNKEMYAYMWVSVVLALCSIICVAIPAIITNEAAIKSAKVIVTVIFICILDVVLRAGQITLEEYILHNSDMNPEMFTGIEGCCNLLLVLFIFCPIVHVIPLKDVQESVCQTALLIIHSRTLIFTVFIHFIILGLFNFCRIRFILYTNALSFSLYKLLAEPLKAMHNIITVLVPSYLLYQYHERNEIVLSIVFNTISAIFIVISLMLASEIVRIPCSKYPEVDKFVIPMKKIEDNHE</sequence>
<organism evidence="2 3">
    <name type="scientific">Trichomonas vaginalis (strain ATCC PRA-98 / G3)</name>
    <dbReference type="NCBI Taxonomy" id="412133"/>
    <lineage>
        <taxon>Eukaryota</taxon>
        <taxon>Metamonada</taxon>
        <taxon>Parabasalia</taxon>
        <taxon>Trichomonadida</taxon>
        <taxon>Trichomonadidae</taxon>
        <taxon>Trichomonas</taxon>
    </lineage>
</organism>
<feature type="transmembrane region" description="Helical" evidence="1">
    <location>
        <begin position="84"/>
        <end position="108"/>
    </location>
</feature>
<name>A2EUT3_TRIV3</name>
<dbReference type="KEGG" id="tva:4761391"/>
<dbReference type="AlphaFoldDB" id="A2EUT3"/>
<proteinExistence type="predicted"/>